<dbReference type="Gene3D" id="3.30.40.10">
    <property type="entry name" value="Zinc/RING finger domain, C3HC4 (zinc finger)"/>
    <property type="match status" value="1"/>
</dbReference>
<sequence>MAVHAQYISDDFTPDFHYSWVEAPGGVLEGIQMLQSPNHQIGQFYYTAKDGARVPAGVLTNVAVLSDHPQSDLTCNVSSSCRKRRRDEPMIAIAAPMYSQLPIRAGTIASSSGFRVSGGLGLPMIESTAPSTSEVSSVSYLPNGPDVSPEHLALLYRQNNEMDTLLRRQSERLRWGMEEALKRYCQELLYSLSQRAIKRLREKEAELENASRRNAELEEKARQISAESLIWFNLAKNNEAVVSSLRTSLEQAMIQNLTAASAAPPAKEGFGESNCSLFPADDAQSCCFETPPASEELRRRMVCKVCNENDICVLVLPCRHLCLCKSCDAGVDTCPTCHYPKNATLQIFMS</sequence>
<dbReference type="Pfam" id="PF13920">
    <property type="entry name" value="zf-C3HC4_3"/>
    <property type="match status" value="1"/>
</dbReference>
<name>A0A2I0WV56_9ASPA</name>
<feature type="domain" description="RING-type" evidence="6">
    <location>
        <begin position="303"/>
        <end position="338"/>
    </location>
</feature>
<feature type="coiled-coil region" evidence="5">
    <location>
        <begin position="190"/>
        <end position="227"/>
    </location>
</feature>
<dbReference type="OrthoDB" id="1711136at2759"/>
<keyword evidence="8" id="KW-1185">Reference proteome</keyword>
<accession>A0A2I0WV56</accession>
<evidence type="ECO:0000256" key="2">
    <source>
        <dbReference type="ARBA" id="ARBA00022771"/>
    </source>
</evidence>
<evidence type="ECO:0000256" key="5">
    <source>
        <dbReference type="SAM" id="Coils"/>
    </source>
</evidence>
<dbReference type="PANTHER" id="PTHR42647:SF72">
    <property type="entry name" value="EF-HAND CALCIUM-BINDING DOMAIN-CONTAINING PROTEIN 4A"/>
    <property type="match status" value="1"/>
</dbReference>
<dbReference type="EMBL" id="KZ502442">
    <property type="protein sequence ID" value="PKU79548.1"/>
    <property type="molecule type" value="Genomic_DNA"/>
</dbReference>
<keyword evidence="5" id="KW-0175">Coiled coil</keyword>
<dbReference type="PANTHER" id="PTHR42647">
    <property type="entry name" value="SBP (S-RIBONUCLEASE BINDING PROTEIN) FAMILY PROTEIN"/>
    <property type="match status" value="1"/>
</dbReference>
<reference evidence="7 8" key="1">
    <citation type="journal article" date="2016" name="Sci. Rep.">
        <title>The Dendrobium catenatum Lindl. genome sequence provides insights into polysaccharide synthase, floral development and adaptive evolution.</title>
        <authorList>
            <person name="Zhang G.Q."/>
            <person name="Xu Q."/>
            <person name="Bian C."/>
            <person name="Tsai W.C."/>
            <person name="Yeh C.M."/>
            <person name="Liu K.W."/>
            <person name="Yoshida K."/>
            <person name="Zhang L.S."/>
            <person name="Chang S.B."/>
            <person name="Chen F."/>
            <person name="Shi Y."/>
            <person name="Su Y.Y."/>
            <person name="Zhang Y.Q."/>
            <person name="Chen L.J."/>
            <person name="Yin Y."/>
            <person name="Lin M."/>
            <person name="Huang H."/>
            <person name="Deng H."/>
            <person name="Wang Z.W."/>
            <person name="Zhu S.L."/>
            <person name="Zhao X."/>
            <person name="Deng C."/>
            <person name="Niu S.C."/>
            <person name="Huang J."/>
            <person name="Wang M."/>
            <person name="Liu G.H."/>
            <person name="Yang H.J."/>
            <person name="Xiao X.J."/>
            <person name="Hsiao Y.Y."/>
            <person name="Wu W.L."/>
            <person name="Chen Y.Y."/>
            <person name="Mitsuda N."/>
            <person name="Ohme-Takagi M."/>
            <person name="Luo Y.B."/>
            <person name="Van de Peer Y."/>
            <person name="Liu Z.J."/>
        </authorList>
    </citation>
    <scope>NUCLEOTIDE SEQUENCE [LARGE SCALE GENOMIC DNA]</scope>
    <source>
        <tissue evidence="7">The whole plant</tissue>
    </source>
</reference>
<gene>
    <name evidence="7" type="ORF">MA16_Dca000894</name>
</gene>
<dbReference type="CDD" id="cd16649">
    <property type="entry name" value="mRING-HC-C3HC5_CGRF1-like"/>
    <property type="match status" value="1"/>
</dbReference>
<dbReference type="AlphaFoldDB" id="A0A2I0WV56"/>
<dbReference type="Proteomes" id="UP000233837">
    <property type="component" value="Unassembled WGS sequence"/>
</dbReference>
<dbReference type="InterPro" id="IPR013083">
    <property type="entry name" value="Znf_RING/FYVE/PHD"/>
</dbReference>
<keyword evidence="3" id="KW-0862">Zinc</keyword>
<keyword evidence="1" id="KW-0479">Metal-binding</keyword>
<dbReference type="STRING" id="906689.A0A2I0WV56"/>
<dbReference type="PROSITE" id="PS50089">
    <property type="entry name" value="ZF_RING_2"/>
    <property type="match status" value="1"/>
</dbReference>
<dbReference type="GO" id="GO:0008270">
    <property type="term" value="F:zinc ion binding"/>
    <property type="evidence" value="ECO:0007669"/>
    <property type="project" value="UniProtKB-KW"/>
</dbReference>
<protein>
    <recommendedName>
        <fullName evidence="6">RING-type domain-containing protein</fullName>
    </recommendedName>
</protein>
<evidence type="ECO:0000313" key="8">
    <source>
        <dbReference type="Proteomes" id="UP000233837"/>
    </source>
</evidence>
<proteinExistence type="predicted"/>
<evidence type="ECO:0000256" key="4">
    <source>
        <dbReference type="PROSITE-ProRule" id="PRU00175"/>
    </source>
</evidence>
<dbReference type="InterPro" id="IPR001841">
    <property type="entry name" value="Znf_RING"/>
</dbReference>
<dbReference type="GO" id="GO:0004842">
    <property type="term" value="F:ubiquitin-protein transferase activity"/>
    <property type="evidence" value="ECO:0007669"/>
    <property type="project" value="TreeGrafter"/>
</dbReference>
<organism evidence="7 8">
    <name type="scientific">Dendrobium catenatum</name>
    <dbReference type="NCBI Taxonomy" id="906689"/>
    <lineage>
        <taxon>Eukaryota</taxon>
        <taxon>Viridiplantae</taxon>
        <taxon>Streptophyta</taxon>
        <taxon>Embryophyta</taxon>
        <taxon>Tracheophyta</taxon>
        <taxon>Spermatophyta</taxon>
        <taxon>Magnoliopsida</taxon>
        <taxon>Liliopsida</taxon>
        <taxon>Asparagales</taxon>
        <taxon>Orchidaceae</taxon>
        <taxon>Epidendroideae</taxon>
        <taxon>Malaxideae</taxon>
        <taxon>Dendrobiinae</taxon>
        <taxon>Dendrobium</taxon>
    </lineage>
</organism>
<evidence type="ECO:0000313" key="7">
    <source>
        <dbReference type="EMBL" id="PKU79548.1"/>
    </source>
</evidence>
<reference evidence="7 8" key="2">
    <citation type="journal article" date="2017" name="Nature">
        <title>The Apostasia genome and the evolution of orchids.</title>
        <authorList>
            <person name="Zhang G.Q."/>
            <person name="Liu K.W."/>
            <person name="Li Z."/>
            <person name="Lohaus R."/>
            <person name="Hsiao Y.Y."/>
            <person name="Niu S.C."/>
            <person name="Wang J.Y."/>
            <person name="Lin Y.C."/>
            <person name="Xu Q."/>
            <person name="Chen L.J."/>
            <person name="Yoshida K."/>
            <person name="Fujiwara S."/>
            <person name="Wang Z.W."/>
            <person name="Zhang Y.Q."/>
            <person name="Mitsuda N."/>
            <person name="Wang M."/>
            <person name="Liu G.H."/>
            <person name="Pecoraro L."/>
            <person name="Huang H.X."/>
            <person name="Xiao X.J."/>
            <person name="Lin M."/>
            <person name="Wu X.Y."/>
            <person name="Wu W.L."/>
            <person name="Chen Y.Y."/>
            <person name="Chang S.B."/>
            <person name="Sakamoto S."/>
            <person name="Ohme-Takagi M."/>
            <person name="Yagi M."/>
            <person name="Zeng S.J."/>
            <person name="Shen C.Y."/>
            <person name="Yeh C.M."/>
            <person name="Luo Y.B."/>
            <person name="Tsai W.C."/>
            <person name="Van de Peer Y."/>
            <person name="Liu Z.J."/>
        </authorList>
    </citation>
    <scope>NUCLEOTIDE SEQUENCE [LARGE SCALE GENOMIC DNA]</scope>
    <source>
        <tissue evidence="7">The whole plant</tissue>
    </source>
</reference>
<evidence type="ECO:0000256" key="3">
    <source>
        <dbReference type="ARBA" id="ARBA00022833"/>
    </source>
</evidence>
<evidence type="ECO:0000259" key="6">
    <source>
        <dbReference type="PROSITE" id="PS50089"/>
    </source>
</evidence>
<keyword evidence="2 4" id="KW-0863">Zinc-finger</keyword>
<evidence type="ECO:0000256" key="1">
    <source>
        <dbReference type="ARBA" id="ARBA00022723"/>
    </source>
</evidence>